<comment type="caution">
    <text evidence="2">The sequence shown here is derived from an EMBL/GenBank/DDBJ whole genome shotgun (WGS) entry which is preliminary data.</text>
</comment>
<proteinExistence type="predicted"/>
<accession>A0AAE1N995</accession>
<dbReference type="EMBL" id="JAWXYG010000001">
    <property type="protein sequence ID" value="KAK4284947.1"/>
    <property type="molecule type" value="Genomic_DNA"/>
</dbReference>
<dbReference type="PANTHER" id="PTHR33784:SF10">
    <property type="entry name" value="F-BOX PROTEIN"/>
    <property type="match status" value="1"/>
</dbReference>
<reference evidence="2" key="1">
    <citation type="submission" date="2023-10" db="EMBL/GenBank/DDBJ databases">
        <title>Chromosome-level genome of the transformable northern wattle, Acacia crassicarpa.</title>
        <authorList>
            <person name="Massaro I."/>
            <person name="Sinha N.R."/>
            <person name="Poethig S."/>
            <person name="Leichty A.R."/>
        </authorList>
    </citation>
    <scope>NUCLEOTIDE SEQUENCE</scope>
    <source>
        <strain evidence="2">Acra3RX</strain>
        <tissue evidence="2">Leaf</tissue>
    </source>
</reference>
<dbReference type="AlphaFoldDB" id="A0AAE1N995"/>
<sequence>MATSSQVLKETKTTDCKNSSNCITCYLPIEIFIEIAARVSSHSLADLYHLKLTSKEIINITDDDNVYEHACLDKVPFFPDLIPKQDSFLSRCLSSGNLESLYRQGMKAFFCNSKPYEEGLDIIRMAGQKGHDRSMYAFAIIVLILKCCNNNARIGLLGVEEFEEALRFLRMLRNQKCVLKCRNDVRSFVSELSSEMQPYRLVDQAPTTHLCRRVTCKNTWRLKIGIWFWLTHDDDDENDPKMCENCRWDHELEYFCAKTLYIDVPYLLYD</sequence>
<feature type="domain" description="At2g35280-like TPR" evidence="1">
    <location>
        <begin position="83"/>
        <end position="189"/>
    </location>
</feature>
<evidence type="ECO:0000313" key="3">
    <source>
        <dbReference type="Proteomes" id="UP001293593"/>
    </source>
</evidence>
<name>A0AAE1N995_9FABA</name>
<organism evidence="2 3">
    <name type="scientific">Acacia crassicarpa</name>
    <name type="common">northern wattle</name>
    <dbReference type="NCBI Taxonomy" id="499986"/>
    <lineage>
        <taxon>Eukaryota</taxon>
        <taxon>Viridiplantae</taxon>
        <taxon>Streptophyta</taxon>
        <taxon>Embryophyta</taxon>
        <taxon>Tracheophyta</taxon>
        <taxon>Spermatophyta</taxon>
        <taxon>Magnoliopsida</taxon>
        <taxon>eudicotyledons</taxon>
        <taxon>Gunneridae</taxon>
        <taxon>Pentapetalae</taxon>
        <taxon>rosids</taxon>
        <taxon>fabids</taxon>
        <taxon>Fabales</taxon>
        <taxon>Fabaceae</taxon>
        <taxon>Caesalpinioideae</taxon>
        <taxon>mimosoid clade</taxon>
        <taxon>Acacieae</taxon>
        <taxon>Acacia</taxon>
    </lineage>
</organism>
<gene>
    <name evidence="2" type="ORF">QN277_001710</name>
</gene>
<dbReference type="PANTHER" id="PTHR33784">
    <property type="entry name" value="OS05G0482100 PROTEIN"/>
    <property type="match status" value="1"/>
</dbReference>
<evidence type="ECO:0000259" key="1">
    <source>
        <dbReference type="Pfam" id="PF23310"/>
    </source>
</evidence>
<keyword evidence="3" id="KW-1185">Reference proteome</keyword>
<dbReference type="Proteomes" id="UP001293593">
    <property type="component" value="Unassembled WGS sequence"/>
</dbReference>
<dbReference type="InterPro" id="IPR040338">
    <property type="entry name" value="At1g67623-like"/>
</dbReference>
<evidence type="ECO:0000313" key="2">
    <source>
        <dbReference type="EMBL" id="KAK4284947.1"/>
    </source>
</evidence>
<dbReference type="Pfam" id="PF23310">
    <property type="entry name" value="TPR_27"/>
    <property type="match status" value="1"/>
</dbReference>
<dbReference type="InterPro" id="IPR057136">
    <property type="entry name" value="At2g35280_TPR_dom"/>
</dbReference>
<protein>
    <recommendedName>
        <fullName evidence="1">At2g35280-like TPR domain-containing protein</fullName>
    </recommendedName>
</protein>